<evidence type="ECO:0000256" key="2">
    <source>
        <dbReference type="ARBA" id="ARBA00005582"/>
    </source>
</evidence>
<accession>A0ABW7RG29</accession>
<evidence type="ECO:0000256" key="3">
    <source>
        <dbReference type="ARBA" id="ARBA00022801"/>
    </source>
</evidence>
<keyword evidence="7" id="KW-1185">Reference proteome</keyword>
<name>A0ABW7RG29_9ACTN</name>
<dbReference type="InterPro" id="IPR015797">
    <property type="entry name" value="NUDIX_hydrolase-like_dom_sf"/>
</dbReference>
<dbReference type="RefSeq" id="WP_266491774.1">
    <property type="nucleotide sequence ID" value="NZ_JBIRGH010000009.1"/>
</dbReference>
<keyword evidence="3 4" id="KW-0378">Hydrolase</keyword>
<dbReference type="InterPro" id="IPR020084">
    <property type="entry name" value="NUDIX_hydrolase_CS"/>
</dbReference>
<evidence type="ECO:0000313" key="6">
    <source>
        <dbReference type="EMBL" id="MFH8586143.1"/>
    </source>
</evidence>
<dbReference type="PROSITE" id="PS00893">
    <property type="entry name" value="NUDIX_BOX"/>
    <property type="match status" value="1"/>
</dbReference>
<protein>
    <submittedName>
        <fullName evidence="6">NUDIX hydrolase</fullName>
    </submittedName>
</protein>
<dbReference type="GO" id="GO:0016787">
    <property type="term" value="F:hydrolase activity"/>
    <property type="evidence" value="ECO:0007669"/>
    <property type="project" value="UniProtKB-KW"/>
</dbReference>
<dbReference type="Proteomes" id="UP001610990">
    <property type="component" value="Unassembled WGS sequence"/>
</dbReference>
<gene>
    <name evidence="6" type="ORF">ACH4GP_17305</name>
</gene>
<comment type="similarity">
    <text evidence="2 4">Belongs to the Nudix hydrolase family.</text>
</comment>
<feature type="domain" description="Nudix hydrolase" evidence="5">
    <location>
        <begin position="12"/>
        <end position="137"/>
    </location>
</feature>
<evidence type="ECO:0000256" key="1">
    <source>
        <dbReference type="ARBA" id="ARBA00001946"/>
    </source>
</evidence>
<comment type="cofactor">
    <cofactor evidence="1">
        <name>Mg(2+)</name>
        <dbReference type="ChEBI" id="CHEBI:18420"/>
    </cofactor>
</comment>
<organism evidence="6 7">
    <name type="scientific">Streptomyces celluloflavus</name>
    <dbReference type="NCBI Taxonomy" id="58344"/>
    <lineage>
        <taxon>Bacteria</taxon>
        <taxon>Bacillati</taxon>
        <taxon>Actinomycetota</taxon>
        <taxon>Actinomycetes</taxon>
        <taxon>Kitasatosporales</taxon>
        <taxon>Streptomycetaceae</taxon>
        <taxon>Streptomyces</taxon>
    </lineage>
</organism>
<evidence type="ECO:0000256" key="4">
    <source>
        <dbReference type="RuleBase" id="RU003476"/>
    </source>
</evidence>
<sequence length="142" mass="15620">MAFRKGITVPIDAQRAVAAAIVVQDRHVLLVRRRIAEGVLSWQFPAGKIEPDETAGEAAVRETREETGLLVAPIRALGQRIHPMTGREVHYIACRALGGEALVASVEELAELAWVRHGEIPQYVPYGLFGPVQQHLDTALQR</sequence>
<dbReference type="PANTHER" id="PTHR43046">
    <property type="entry name" value="GDP-MANNOSE MANNOSYL HYDROLASE"/>
    <property type="match status" value="1"/>
</dbReference>
<dbReference type="CDD" id="cd02883">
    <property type="entry name" value="NUDIX_Hydrolase"/>
    <property type="match status" value="1"/>
</dbReference>
<dbReference type="InterPro" id="IPR020476">
    <property type="entry name" value="Nudix_hydrolase"/>
</dbReference>
<dbReference type="PROSITE" id="PS51462">
    <property type="entry name" value="NUDIX"/>
    <property type="match status" value="1"/>
</dbReference>
<proteinExistence type="inferred from homology"/>
<dbReference type="Pfam" id="PF00293">
    <property type="entry name" value="NUDIX"/>
    <property type="match status" value="1"/>
</dbReference>
<comment type="caution">
    <text evidence="6">The sequence shown here is derived from an EMBL/GenBank/DDBJ whole genome shotgun (WGS) entry which is preliminary data.</text>
</comment>
<dbReference type="Gene3D" id="3.90.79.10">
    <property type="entry name" value="Nucleoside Triphosphate Pyrophosphohydrolase"/>
    <property type="match status" value="1"/>
</dbReference>
<reference evidence="6 7" key="1">
    <citation type="submission" date="2024-10" db="EMBL/GenBank/DDBJ databases">
        <title>The Natural Products Discovery Center: Release of the First 8490 Sequenced Strains for Exploring Actinobacteria Biosynthetic Diversity.</title>
        <authorList>
            <person name="Kalkreuter E."/>
            <person name="Kautsar S.A."/>
            <person name="Yang D."/>
            <person name="Bader C.D."/>
            <person name="Teijaro C.N."/>
            <person name="Fluegel L."/>
            <person name="Davis C.M."/>
            <person name="Simpson J.R."/>
            <person name="Lauterbach L."/>
            <person name="Steele A.D."/>
            <person name="Gui C."/>
            <person name="Meng S."/>
            <person name="Li G."/>
            <person name="Viehrig K."/>
            <person name="Ye F."/>
            <person name="Su P."/>
            <person name="Kiefer A.F."/>
            <person name="Nichols A."/>
            <person name="Cepeda A.J."/>
            <person name="Yan W."/>
            <person name="Fan B."/>
            <person name="Jiang Y."/>
            <person name="Adhikari A."/>
            <person name="Zheng C.-J."/>
            <person name="Schuster L."/>
            <person name="Cowan T.M."/>
            <person name="Smanski M.J."/>
            <person name="Chevrette M.G."/>
            <person name="De Carvalho L.P.S."/>
            <person name="Shen B."/>
        </authorList>
    </citation>
    <scope>NUCLEOTIDE SEQUENCE [LARGE SCALE GENOMIC DNA]</scope>
    <source>
        <strain evidence="6 7">NPDC018013</strain>
    </source>
</reference>
<dbReference type="EMBL" id="JBIRGH010000009">
    <property type="protein sequence ID" value="MFH8586143.1"/>
    <property type="molecule type" value="Genomic_DNA"/>
</dbReference>
<dbReference type="PANTHER" id="PTHR43046:SF2">
    <property type="entry name" value="8-OXO-DGTP DIPHOSPHATASE-RELATED"/>
    <property type="match status" value="1"/>
</dbReference>
<dbReference type="PRINTS" id="PR00502">
    <property type="entry name" value="NUDIXFAMILY"/>
</dbReference>
<evidence type="ECO:0000313" key="7">
    <source>
        <dbReference type="Proteomes" id="UP001610990"/>
    </source>
</evidence>
<evidence type="ECO:0000259" key="5">
    <source>
        <dbReference type="PROSITE" id="PS51462"/>
    </source>
</evidence>
<dbReference type="SUPFAM" id="SSF55811">
    <property type="entry name" value="Nudix"/>
    <property type="match status" value="1"/>
</dbReference>
<dbReference type="InterPro" id="IPR000086">
    <property type="entry name" value="NUDIX_hydrolase_dom"/>
</dbReference>